<feature type="region of interest" description="Disordered" evidence="1">
    <location>
        <begin position="31"/>
        <end position="82"/>
    </location>
</feature>
<feature type="region of interest" description="Disordered" evidence="1">
    <location>
        <begin position="105"/>
        <end position="175"/>
    </location>
</feature>
<evidence type="ECO:0000313" key="2">
    <source>
        <dbReference type="EMBL" id="KMP05073.1"/>
    </source>
</evidence>
<dbReference type="Proteomes" id="UP000054565">
    <property type="component" value="Unassembled WGS sequence"/>
</dbReference>
<sequence>MPSMFMSIFSPLKVDIGQEDEVDAFEARIAKRRNRKNSPPREPQRAPLQQPLHVAQESAIKQDIAGSNTGKENVPPGLSPCAESGFDVFDLSDFKPLSVEKFGKKSLSNVTAGNLDPPPQKKAIERDNRVLRPSCPNSPRTQISTGKATKLGDKPFEEVPKKRNGKHMSGLDRSG</sequence>
<accession>A0A0J6YDT2</accession>
<feature type="compositionally biased region" description="Basic and acidic residues" evidence="1">
    <location>
        <begin position="150"/>
        <end position="161"/>
    </location>
</feature>
<dbReference type="EMBL" id="DS028095">
    <property type="protein sequence ID" value="KMP05073.1"/>
    <property type="molecule type" value="Genomic_DNA"/>
</dbReference>
<name>A0A0J6YDT2_COCIT</name>
<reference evidence="3" key="1">
    <citation type="journal article" date="2010" name="Genome Res.">
        <title>Population genomic sequencing of Coccidioides fungi reveals recent hybridization and transposon control.</title>
        <authorList>
            <person name="Neafsey D.E."/>
            <person name="Barker B.M."/>
            <person name="Sharpton T.J."/>
            <person name="Stajich J.E."/>
            <person name="Park D.J."/>
            <person name="Whiston E."/>
            <person name="Hung C.-Y."/>
            <person name="McMahan C."/>
            <person name="White J."/>
            <person name="Sykes S."/>
            <person name="Heiman D."/>
            <person name="Young S."/>
            <person name="Zeng Q."/>
            <person name="Abouelleil A."/>
            <person name="Aftuck L."/>
            <person name="Bessette D."/>
            <person name="Brown A."/>
            <person name="FitzGerald M."/>
            <person name="Lui A."/>
            <person name="Macdonald J.P."/>
            <person name="Priest M."/>
            <person name="Orbach M.J."/>
            <person name="Galgiani J.N."/>
            <person name="Kirkland T.N."/>
            <person name="Cole G.T."/>
            <person name="Birren B.W."/>
            <person name="Henn M.R."/>
            <person name="Taylor J.W."/>
            <person name="Rounsley S.D."/>
        </authorList>
    </citation>
    <scope>NUCLEOTIDE SEQUENCE [LARGE SCALE GENOMIC DNA]</scope>
    <source>
        <strain evidence="3">RMSCC 2394</strain>
    </source>
</reference>
<feature type="compositionally biased region" description="Polar residues" evidence="1">
    <location>
        <begin position="135"/>
        <end position="147"/>
    </location>
</feature>
<evidence type="ECO:0000313" key="3">
    <source>
        <dbReference type="Proteomes" id="UP000054565"/>
    </source>
</evidence>
<organism evidence="2 3">
    <name type="scientific">Coccidioides immitis RMSCC 2394</name>
    <dbReference type="NCBI Taxonomy" id="404692"/>
    <lineage>
        <taxon>Eukaryota</taxon>
        <taxon>Fungi</taxon>
        <taxon>Dikarya</taxon>
        <taxon>Ascomycota</taxon>
        <taxon>Pezizomycotina</taxon>
        <taxon>Eurotiomycetes</taxon>
        <taxon>Eurotiomycetidae</taxon>
        <taxon>Onygenales</taxon>
        <taxon>Onygenaceae</taxon>
        <taxon>Coccidioides</taxon>
    </lineage>
</organism>
<evidence type="ECO:0000256" key="1">
    <source>
        <dbReference type="SAM" id="MobiDB-lite"/>
    </source>
</evidence>
<protein>
    <submittedName>
        <fullName evidence="2">Uncharacterized protein</fullName>
    </submittedName>
</protein>
<gene>
    <name evidence="2" type="ORF">CIRG_04754</name>
</gene>
<dbReference type="STRING" id="404692.A0A0J6YDT2"/>
<proteinExistence type="predicted"/>
<dbReference type="AlphaFoldDB" id="A0A0J6YDT2"/>